<accession>X0SDT6</accession>
<dbReference type="AlphaFoldDB" id="X0SDT6"/>
<organism evidence="1">
    <name type="scientific">marine sediment metagenome</name>
    <dbReference type="NCBI Taxonomy" id="412755"/>
    <lineage>
        <taxon>unclassified sequences</taxon>
        <taxon>metagenomes</taxon>
        <taxon>ecological metagenomes</taxon>
    </lineage>
</organism>
<comment type="caution">
    <text evidence="1">The sequence shown here is derived from an EMBL/GenBank/DDBJ whole genome shotgun (WGS) entry which is preliminary data.</text>
</comment>
<proteinExistence type="predicted"/>
<protein>
    <submittedName>
        <fullName evidence="1">Uncharacterized protein</fullName>
    </submittedName>
</protein>
<gene>
    <name evidence="1" type="ORF">S01H1_08124</name>
</gene>
<sequence length="292" mass="31817">MVLDIDYLLEVAWREIIPPPVYPSLGDSAESLLFTVFADDTKGACKFTSTVDGDVVALEVYCANVEFYVKLMGVIYEDNAGAPGDLIAVGTENATSDKDPHWLTLPFSAPVELTAGTYWIGFITEIWGSMRAYYNAGGANQTARVVNVYEDGPSDPFGVPDSYDNFSLNIYAVFEESEDMSPAKGYLFDPDDNLTGEVMSIEAFRGRDVSFAPDRWEPGQLRAILRNDDGKYSPNNAGSPLFGYLKAKRPIVLSAGLRESSLAAKFVAGDTHYLSSADNAALSVGDIYWDAV</sequence>
<reference evidence="1" key="1">
    <citation type="journal article" date="2014" name="Front. Microbiol.">
        <title>High frequency of phylogenetically diverse reductive dehalogenase-homologous genes in deep subseafloor sedimentary metagenomes.</title>
        <authorList>
            <person name="Kawai M."/>
            <person name="Futagami T."/>
            <person name="Toyoda A."/>
            <person name="Takaki Y."/>
            <person name="Nishi S."/>
            <person name="Hori S."/>
            <person name="Arai W."/>
            <person name="Tsubouchi T."/>
            <person name="Morono Y."/>
            <person name="Uchiyama I."/>
            <person name="Ito T."/>
            <person name="Fujiyama A."/>
            <person name="Inagaki F."/>
            <person name="Takami H."/>
        </authorList>
    </citation>
    <scope>NUCLEOTIDE SEQUENCE</scope>
    <source>
        <strain evidence="1">Expedition CK06-06</strain>
    </source>
</reference>
<feature type="non-terminal residue" evidence="1">
    <location>
        <position position="292"/>
    </location>
</feature>
<name>X0SDT6_9ZZZZ</name>
<dbReference type="EMBL" id="BARS01004167">
    <property type="protein sequence ID" value="GAF74047.1"/>
    <property type="molecule type" value="Genomic_DNA"/>
</dbReference>
<evidence type="ECO:0000313" key="1">
    <source>
        <dbReference type="EMBL" id="GAF74047.1"/>
    </source>
</evidence>